<evidence type="ECO:0000256" key="5">
    <source>
        <dbReference type="ARBA" id="ARBA00023098"/>
    </source>
</evidence>
<name>A0A7I7XM81_9MYCO</name>
<comment type="similarity">
    <text evidence="1">Belongs to the CFA/CMAS family.</text>
</comment>
<dbReference type="SUPFAM" id="SSF53335">
    <property type="entry name" value="S-adenosyl-L-methionine-dependent methyltransferases"/>
    <property type="match status" value="1"/>
</dbReference>
<protein>
    <submittedName>
        <fullName evidence="6">Cyclopropane-fatty-acyl-phospholipid synthase</fullName>
    </submittedName>
</protein>
<evidence type="ECO:0000313" key="6">
    <source>
        <dbReference type="EMBL" id="BBZ30285.1"/>
    </source>
</evidence>
<evidence type="ECO:0000256" key="2">
    <source>
        <dbReference type="ARBA" id="ARBA00022603"/>
    </source>
</evidence>
<sequence>MTVARRLADLVRDTAGVELPVRIRAWDGTEAGPADGPVLVIRHRRALRRLLWAPGEMGLARAYVTGDLDVEGDIAEGFRRAWASAGRRRTSMSLRDKAIAAGAATRLGAVGLPPTPPAAEARLAGRLHTRGRDRAAIAHHYDLSNQFYQLLLDDHMAYSSAYYTHDGQSLHDAQTAKLDLVCRKLELKEGQRLLDVGCGWGSMILYAARTYGVHATGITLSAEQRDFVAERVTAEGLGKLVEVRLQDYRELSDPPATFDAVSSIEMGEHVGEGNYPTYLSTMFGALKSGGRLLLQQMSRREGTAPGGGPFIESYIAPDMHMRPLWQTIRHLQNAGFEIRGVEAMREHYVRTVEHWLETFERHYEEFVALQGEEVARVWRLYLVGGGLAFEQGRMGVDQIAARKP</sequence>
<dbReference type="Pfam" id="PF02353">
    <property type="entry name" value="CMAS"/>
    <property type="match status" value="1"/>
</dbReference>
<keyword evidence="7" id="KW-1185">Reference proteome</keyword>
<keyword evidence="3" id="KW-0808">Transferase</keyword>
<dbReference type="PIRSF" id="PIRSF003085">
    <property type="entry name" value="CMAS"/>
    <property type="match status" value="1"/>
</dbReference>
<evidence type="ECO:0000313" key="7">
    <source>
        <dbReference type="Proteomes" id="UP000466517"/>
    </source>
</evidence>
<evidence type="ECO:0000256" key="3">
    <source>
        <dbReference type="ARBA" id="ARBA00022679"/>
    </source>
</evidence>
<dbReference type="InterPro" id="IPR029063">
    <property type="entry name" value="SAM-dependent_MTases_sf"/>
</dbReference>
<dbReference type="Proteomes" id="UP000466517">
    <property type="component" value="Chromosome"/>
</dbReference>
<proteinExistence type="inferred from homology"/>
<dbReference type="InterPro" id="IPR003333">
    <property type="entry name" value="CMAS"/>
</dbReference>
<dbReference type="KEGG" id="mmag:MMAD_45800"/>
<dbReference type="PANTHER" id="PTHR43667">
    <property type="entry name" value="CYCLOPROPANE-FATTY-ACYL-PHOSPHOLIPID SYNTHASE"/>
    <property type="match status" value="1"/>
</dbReference>
<dbReference type="InterPro" id="IPR050723">
    <property type="entry name" value="CFA/CMAS"/>
</dbReference>
<evidence type="ECO:0000256" key="1">
    <source>
        <dbReference type="ARBA" id="ARBA00010815"/>
    </source>
</evidence>
<dbReference type="PANTHER" id="PTHR43667:SF1">
    <property type="entry name" value="CYCLOPROPANE-FATTY-ACYL-PHOSPHOLIPID SYNTHASE"/>
    <property type="match status" value="1"/>
</dbReference>
<dbReference type="CDD" id="cd02440">
    <property type="entry name" value="AdoMet_MTases"/>
    <property type="match status" value="1"/>
</dbReference>
<reference evidence="6 7" key="1">
    <citation type="journal article" date="2019" name="Emerg. Microbes Infect.">
        <title>Comprehensive subspecies identification of 175 nontuberculous mycobacteria species based on 7547 genomic profiles.</title>
        <authorList>
            <person name="Matsumoto Y."/>
            <person name="Kinjo T."/>
            <person name="Motooka D."/>
            <person name="Nabeya D."/>
            <person name="Jung N."/>
            <person name="Uechi K."/>
            <person name="Horii T."/>
            <person name="Iida T."/>
            <person name="Fujita J."/>
            <person name="Nakamura S."/>
        </authorList>
    </citation>
    <scope>NUCLEOTIDE SEQUENCE [LARGE SCALE GENOMIC DNA]</scope>
    <source>
        <strain evidence="6 7">JCM 13574</strain>
    </source>
</reference>
<dbReference type="GO" id="GO:0008610">
    <property type="term" value="P:lipid biosynthetic process"/>
    <property type="evidence" value="ECO:0007669"/>
    <property type="project" value="InterPro"/>
</dbReference>
<organism evidence="6 7">
    <name type="scientific">Mycolicibacterium madagascariense</name>
    <dbReference type="NCBI Taxonomy" id="212765"/>
    <lineage>
        <taxon>Bacteria</taxon>
        <taxon>Bacillati</taxon>
        <taxon>Actinomycetota</taxon>
        <taxon>Actinomycetes</taxon>
        <taxon>Mycobacteriales</taxon>
        <taxon>Mycobacteriaceae</taxon>
        <taxon>Mycolicibacterium</taxon>
    </lineage>
</organism>
<keyword evidence="5" id="KW-0443">Lipid metabolism</keyword>
<dbReference type="GO" id="GO:0008168">
    <property type="term" value="F:methyltransferase activity"/>
    <property type="evidence" value="ECO:0007669"/>
    <property type="project" value="UniProtKB-KW"/>
</dbReference>
<dbReference type="GO" id="GO:0032259">
    <property type="term" value="P:methylation"/>
    <property type="evidence" value="ECO:0007669"/>
    <property type="project" value="UniProtKB-KW"/>
</dbReference>
<dbReference type="Gene3D" id="3.40.50.150">
    <property type="entry name" value="Vaccinia Virus protein VP39"/>
    <property type="match status" value="1"/>
</dbReference>
<dbReference type="EMBL" id="AP022610">
    <property type="protein sequence ID" value="BBZ30285.1"/>
    <property type="molecule type" value="Genomic_DNA"/>
</dbReference>
<accession>A0A7I7XM81</accession>
<keyword evidence="4" id="KW-0949">S-adenosyl-L-methionine</keyword>
<keyword evidence="2" id="KW-0489">Methyltransferase</keyword>
<gene>
    <name evidence="6" type="primary">cfa</name>
    <name evidence="6" type="ORF">MMAD_45800</name>
</gene>
<dbReference type="AlphaFoldDB" id="A0A7I7XM81"/>
<dbReference type="RefSeq" id="WP_163741482.1">
    <property type="nucleotide sequence ID" value="NZ_AP022610.1"/>
</dbReference>
<evidence type="ECO:0000256" key="4">
    <source>
        <dbReference type="ARBA" id="ARBA00022691"/>
    </source>
</evidence>